<evidence type="ECO:0000259" key="1">
    <source>
        <dbReference type="Pfam" id="PF00112"/>
    </source>
</evidence>
<accession>A0A2U1N5Z5</accession>
<dbReference type="SUPFAM" id="SSF54001">
    <property type="entry name" value="Cysteine proteinases"/>
    <property type="match status" value="1"/>
</dbReference>
<protein>
    <recommendedName>
        <fullName evidence="1">Peptidase C1A papain C-terminal domain-containing protein</fullName>
    </recommendedName>
</protein>
<organism evidence="2 3">
    <name type="scientific">Artemisia annua</name>
    <name type="common">Sweet wormwood</name>
    <dbReference type="NCBI Taxonomy" id="35608"/>
    <lineage>
        <taxon>Eukaryota</taxon>
        <taxon>Viridiplantae</taxon>
        <taxon>Streptophyta</taxon>
        <taxon>Embryophyta</taxon>
        <taxon>Tracheophyta</taxon>
        <taxon>Spermatophyta</taxon>
        <taxon>Magnoliopsida</taxon>
        <taxon>eudicotyledons</taxon>
        <taxon>Gunneridae</taxon>
        <taxon>Pentapetalae</taxon>
        <taxon>asterids</taxon>
        <taxon>campanulids</taxon>
        <taxon>Asterales</taxon>
        <taxon>Asteraceae</taxon>
        <taxon>Asteroideae</taxon>
        <taxon>Anthemideae</taxon>
        <taxon>Artemisiinae</taxon>
        <taxon>Artemisia</taxon>
    </lineage>
</organism>
<dbReference type="GO" id="GO:0006508">
    <property type="term" value="P:proteolysis"/>
    <property type="evidence" value="ECO:0007669"/>
    <property type="project" value="InterPro"/>
</dbReference>
<sequence>MATASSSQSLPLVGSCTDQTLKVEDQKSEGHCILADMAATTIRMVASDGVHEELQLSPGAADHSVLIVGINVSSNDPNDHYVEVKCFWGENYGNKGFKRVKFEVFTTVWYPLKVDGTWYETRSSPSESD</sequence>
<reference evidence="2 3" key="1">
    <citation type="journal article" date="2018" name="Mol. Plant">
        <title>The genome of Artemisia annua provides insight into the evolution of Asteraceae family and artemisinin biosynthesis.</title>
        <authorList>
            <person name="Shen Q."/>
            <person name="Zhang L."/>
            <person name="Liao Z."/>
            <person name="Wang S."/>
            <person name="Yan T."/>
            <person name="Shi P."/>
            <person name="Liu M."/>
            <person name="Fu X."/>
            <person name="Pan Q."/>
            <person name="Wang Y."/>
            <person name="Lv Z."/>
            <person name="Lu X."/>
            <person name="Zhang F."/>
            <person name="Jiang W."/>
            <person name="Ma Y."/>
            <person name="Chen M."/>
            <person name="Hao X."/>
            <person name="Li L."/>
            <person name="Tang Y."/>
            <person name="Lv G."/>
            <person name="Zhou Y."/>
            <person name="Sun X."/>
            <person name="Brodelius P.E."/>
            <person name="Rose J.K.C."/>
            <person name="Tang K."/>
        </authorList>
    </citation>
    <scope>NUCLEOTIDE SEQUENCE [LARGE SCALE GENOMIC DNA]</scope>
    <source>
        <strain evidence="3">cv. Huhao1</strain>
        <tissue evidence="2">Leaf</tissue>
    </source>
</reference>
<proteinExistence type="predicted"/>
<dbReference type="InterPro" id="IPR000668">
    <property type="entry name" value="Peptidase_C1A_C"/>
</dbReference>
<keyword evidence="3" id="KW-1185">Reference proteome</keyword>
<feature type="domain" description="Peptidase C1A papain C-terminal" evidence="1">
    <location>
        <begin position="45"/>
        <end position="101"/>
    </location>
</feature>
<dbReference type="InterPro" id="IPR038765">
    <property type="entry name" value="Papain-like_cys_pep_sf"/>
</dbReference>
<dbReference type="Gene3D" id="3.90.70.10">
    <property type="entry name" value="Cysteine proteinases"/>
    <property type="match status" value="1"/>
</dbReference>
<dbReference type="Proteomes" id="UP000245207">
    <property type="component" value="Unassembled WGS sequence"/>
</dbReference>
<gene>
    <name evidence="2" type="ORF">CTI12_AA295620</name>
</gene>
<comment type="caution">
    <text evidence="2">The sequence shown here is derived from an EMBL/GenBank/DDBJ whole genome shotgun (WGS) entry which is preliminary data.</text>
</comment>
<dbReference type="GO" id="GO:0008234">
    <property type="term" value="F:cysteine-type peptidase activity"/>
    <property type="evidence" value="ECO:0007669"/>
    <property type="project" value="InterPro"/>
</dbReference>
<dbReference type="EMBL" id="PKPP01003538">
    <property type="protein sequence ID" value="PWA68923.1"/>
    <property type="molecule type" value="Genomic_DNA"/>
</dbReference>
<name>A0A2U1N5Z5_ARTAN</name>
<evidence type="ECO:0000313" key="3">
    <source>
        <dbReference type="Proteomes" id="UP000245207"/>
    </source>
</evidence>
<evidence type="ECO:0000313" key="2">
    <source>
        <dbReference type="EMBL" id="PWA68923.1"/>
    </source>
</evidence>
<dbReference type="AlphaFoldDB" id="A0A2U1N5Z5"/>
<dbReference type="Pfam" id="PF00112">
    <property type="entry name" value="Peptidase_C1"/>
    <property type="match status" value="1"/>
</dbReference>